<feature type="transmembrane region" description="Helical" evidence="1">
    <location>
        <begin position="137"/>
        <end position="156"/>
    </location>
</feature>
<dbReference type="Proteomes" id="UP001054820">
    <property type="component" value="Chromosome"/>
</dbReference>
<keyword evidence="1" id="KW-1133">Transmembrane helix</keyword>
<feature type="transmembrane region" description="Helical" evidence="1">
    <location>
        <begin position="103"/>
        <end position="122"/>
    </location>
</feature>
<evidence type="ECO:0000313" key="2">
    <source>
        <dbReference type="EMBL" id="BCN92430.1"/>
    </source>
</evidence>
<keyword evidence="1" id="KW-0812">Transmembrane</keyword>
<dbReference type="InterPro" id="IPR007272">
    <property type="entry name" value="Sulf_transp_TsuA/YedE"/>
</dbReference>
<evidence type="ECO:0000313" key="3">
    <source>
        <dbReference type="Proteomes" id="UP001054820"/>
    </source>
</evidence>
<protein>
    <submittedName>
        <fullName evidence="2">Transporter</fullName>
    </submittedName>
</protein>
<sequence length="172" mass="18704">MENESHKKPPIESLKLTIISFVYAYRANILALIMGATFGFLMSHAGATTFDYHAKMFLFIDLQLMKVIGTAVVVAMIGVYLMKKYHIQAVTTGMEVDFVKKPYQQGLVAGAFLFGIGWAMTASCPGTVPAMLGEGKISALFTLIGLLLGTMAYGVLQSFIAHNGSYADTFKK</sequence>
<reference evidence="2" key="1">
    <citation type="journal article" date="2022" name="Arch. Microbiol.">
        <title>Thiomicrorhabdus immobilis sp. nov., a mesophilic sulfur-oxidizing bacterium isolated from sediment of a brackish lake in northern Japan.</title>
        <authorList>
            <person name="Kojima H."/>
            <person name="Mochizuki J."/>
            <person name="Kanda M."/>
            <person name="Watanabe T."/>
            <person name="Fukui M."/>
        </authorList>
    </citation>
    <scope>NUCLEOTIDE SEQUENCE</scope>
    <source>
        <strain evidence="2">Am19</strain>
    </source>
</reference>
<feature type="transmembrane region" description="Helical" evidence="1">
    <location>
        <begin position="21"/>
        <end position="42"/>
    </location>
</feature>
<keyword evidence="3" id="KW-1185">Reference proteome</keyword>
<accession>A0ABM7MAR4</accession>
<dbReference type="Pfam" id="PF04143">
    <property type="entry name" value="Sulf_transp"/>
    <property type="match status" value="1"/>
</dbReference>
<feature type="transmembrane region" description="Helical" evidence="1">
    <location>
        <begin position="62"/>
        <end position="82"/>
    </location>
</feature>
<organism evidence="2 3">
    <name type="scientific">Thiomicrorhabdus immobilis</name>
    <dbReference type="NCBI Taxonomy" id="2791037"/>
    <lineage>
        <taxon>Bacteria</taxon>
        <taxon>Pseudomonadati</taxon>
        <taxon>Pseudomonadota</taxon>
        <taxon>Gammaproteobacteria</taxon>
        <taxon>Thiotrichales</taxon>
        <taxon>Piscirickettsiaceae</taxon>
        <taxon>Thiomicrorhabdus</taxon>
    </lineage>
</organism>
<dbReference type="RefSeq" id="WP_237262131.1">
    <property type="nucleotide sequence ID" value="NZ_AP024202.1"/>
</dbReference>
<dbReference type="EMBL" id="AP024202">
    <property type="protein sequence ID" value="BCN92430.1"/>
    <property type="molecule type" value="Genomic_DNA"/>
</dbReference>
<gene>
    <name evidence="2" type="ORF">THMIRHAM_02150</name>
</gene>
<evidence type="ECO:0000256" key="1">
    <source>
        <dbReference type="SAM" id="Phobius"/>
    </source>
</evidence>
<proteinExistence type="predicted"/>
<keyword evidence="1" id="KW-0472">Membrane</keyword>
<name>A0ABM7MAR4_9GAMM</name>